<dbReference type="EMBL" id="MPUK01000002">
    <property type="protein sequence ID" value="ONH68572.1"/>
    <property type="molecule type" value="Genomic_DNA"/>
</dbReference>
<accession>A0A1V2L9J1</accession>
<comment type="caution">
    <text evidence="1">The sequence shown here is derived from an EMBL/GenBank/DDBJ whole genome shotgun (WGS) entry which is preliminary data.</text>
</comment>
<reference evidence="2" key="1">
    <citation type="journal article" date="2017" name="Genome Announc.">
        <title>Genome sequences of Cyberlindnera fabianii 65, Pichia kudriavzevii 129, and Saccharomyces cerevisiae 131 isolated from fermented masau fruits in Zimbabwe.</title>
        <authorList>
            <person name="van Rijswijck I.M.H."/>
            <person name="Derks M.F.L."/>
            <person name="Abee T."/>
            <person name="de Ridder D."/>
            <person name="Smid E.J."/>
        </authorList>
    </citation>
    <scope>NUCLEOTIDE SEQUENCE [LARGE SCALE GENOMIC DNA]</scope>
    <source>
        <strain evidence="2">65</strain>
    </source>
</reference>
<proteinExistence type="predicted"/>
<dbReference type="VEuPathDB" id="FungiDB:BON22_1004"/>
<organism evidence="1 2">
    <name type="scientific">Cyberlindnera fabianii</name>
    <name type="common">Yeast</name>
    <name type="synonym">Hansenula fabianii</name>
    <dbReference type="NCBI Taxonomy" id="36022"/>
    <lineage>
        <taxon>Eukaryota</taxon>
        <taxon>Fungi</taxon>
        <taxon>Dikarya</taxon>
        <taxon>Ascomycota</taxon>
        <taxon>Saccharomycotina</taxon>
        <taxon>Saccharomycetes</taxon>
        <taxon>Phaffomycetales</taxon>
        <taxon>Phaffomycetaceae</taxon>
        <taxon>Cyberlindnera</taxon>
    </lineage>
</organism>
<dbReference type="AlphaFoldDB" id="A0A1V2L9J1"/>
<dbReference type="Proteomes" id="UP000189513">
    <property type="component" value="Unassembled WGS sequence"/>
</dbReference>
<evidence type="ECO:0000313" key="1">
    <source>
        <dbReference type="EMBL" id="ONH68572.1"/>
    </source>
</evidence>
<sequence>MQFSTTLATTIMALDSVATAIPLKLKAELRYYPEQGPFYLYTEYEDYNLQYAFLKSIGTEFDFDPETGNITSQVKTYNYTLGANVTEHEWPWAKIEEKPPINTKFVFDEYDRIHPVINDEKVSFYAAKNVSDPFGYSKGDDAAYAVAILTKPVFNYGFEGLINGSYINVTPEWLDGETHSFSSV</sequence>
<protein>
    <submittedName>
        <fullName evidence="1">Cell wall protein RHD3</fullName>
    </submittedName>
</protein>
<evidence type="ECO:0000313" key="2">
    <source>
        <dbReference type="Proteomes" id="UP000189513"/>
    </source>
</evidence>
<name>A0A1V2L9J1_CYBFA</name>
<keyword evidence="2" id="KW-1185">Reference proteome</keyword>
<gene>
    <name evidence="1" type="ORF">BON22_1004</name>
</gene>